<accession>A0A0B3VVB2</accession>
<gene>
    <name evidence="1" type="ORF">QX51_12265</name>
</gene>
<dbReference type="AlphaFoldDB" id="A0A0B3VVB2"/>
<protein>
    <submittedName>
        <fullName evidence="1">Uncharacterized protein</fullName>
    </submittedName>
</protein>
<keyword evidence="2" id="KW-1185">Reference proteome</keyword>
<organism evidence="1 2">
    <name type="scientific">Terrisporobacter othiniensis</name>
    <dbReference type="NCBI Taxonomy" id="1577792"/>
    <lineage>
        <taxon>Bacteria</taxon>
        <taxon>Bacillati</taxon>
        <taxon>Bacillota</taxon>
        <taxon>Clostridia</taxon>
        <taxon>Peptostreptococcales</taxon>
        <taxon>Peptostreptococcaceae</taxon>
        <taxon>Terrisporobacter</taxon>
    </lineage>
</organism>
<dbReference type="RefSeq" id="WP_039680199.1">
    <property type="nucleotide sequence ID" value="NZ_JAWGXO010000013.1"/>
</dbReference>
<dbReference type="OrthoDB" id="1750707at2"/>
<dbReference type="STRING" id="1577792.QX51_12265"/>
<sequence>MINNIKPFYVYEENNCLFIKNINEKIDKIANNIISYCANFDDNNFIHICSIDTKGKLIHYMYKDGKVRRRPLCKASNNINNIKNMRLFIIQNYLNVFLVEESSIKDSCYRVSHYNFSPSNYHINKYHINNIKKNNECIYRLNIDNMSNMIFTYDAVENNNRSVVNTNTLVFNHSNKKWMPTNSLLRNSTSFSDFRSTSTIKDDIFEYCYSIIYKS</sequence>
<name>A0A0B3VVB2_9FIRM</name>
<evidence type="ECO:0000313" key="1">
    <source>
        <dbReference type="EMBL" id="KHS56748.1"/>
    </source>
</evidence>
<comment type="caution">
    <text evidence="1">The sequence shown here is derived from an EMBL/GenBank/DDBJ whole genome shotgun (WGS) entry which is preliminary data.</text>
</comment>
<dbReference type="EMBL" id="JWHR01000109">
    <property type="protein sequence ID" value="KHS56748.1"/>
    <property type="molecule type" value="Genomic_DNA"/>
</dbReference>
<reference evidence="1 2" key="1">
    <citation type="submission" date="2014-12" db="EMBL/GenBank/DDBJ databases">
        <title>Draft genome sequence of Terrisporobacter sp. 08-306576, isolated from the blood culture of a bacteremia patient.</title>
        <authorList>
            <person name="Lund L.C."/>
            <person name="Sydenham T.V."/>
            <person name="Hogh S.V."/>
            <person name="Skov M.N."/>
            <person name="Kemp M."/>
            <person name="Justesen U.S."/>
        </authorList>
    </citation>
    <scope>NUCLEOTIDE SEQUENCE [LARGE SCALE GENOMIC DNA]</scope>
    <source>
        <strain evidence="1 2">08-306576</strain>
    </source>
</reference>
<dbReference type="Proteomes" id="UP000031189">
    <property type="component" value="Unassembled WGS sequence"/>
</dbReference>
<evidence type="ECO:0000313" key="2">
    <source>
        <dbReference type="Proteomes" id="UP000031189"/>
    </source>
</evidence>
<proteinExistence type="predicted"/>